<keyword evidence="3 10" id="KW-0328">Glycosyltransferase</keyword>
<comment type="subcellular location">
    <subcellularLocation>
        <location evidence="1 10">Golgi apparatus membrane</location>
        <topology evidence="1 10">Single-pass type II membrane protein</topology>
    </subcellularLocation>
</comment>
<keyword evidence="4" id="KW-0808">Transferase</keyword>
<organism evidence="13 15">
    <name type="scientific">Bursaphelenchus xylophilus</name>
    <name type="common">Pinewood nematode worm</name>
    <name type="synonym">Aphelenchoides xylophilus</name>
    <dbReference type="NCBI Taxonomy" id="6326"/>
    <lineage>
        <taxon>Eukaryota</taxon>
        <taxon>Metazoa</taxon>
        <taxon>Ecdysozoa</taxon>
        <taxon>Nematoda</taxon>
        <taxon>Chromadorea</taxon>
        <taxon>Rhabditida</taxon>
        <taxon>Tylenchina</taxon>
        <taxon>Tylenchomorpha</taxon>
        <taxon>Aphelenchoidea</taxon>
        <taxon>Aphelenchoididae</taxon>
        <taxon>Bursaphelenchus</taxon>
    </lineage>
</organism>
<evidence type="ECO:0000313" key="11">
    <source>
        <dbReference type="EMBL" id="CAD5219259.1"/>
    </source>
</evidence>
<evidence type="ECO:0000256" key="1">
    <source>
        <dbReference type="ARBA" id="ARBA00004323"/>
    </source>
</evidence>
<dbReference type="OrthoDB" id="6355886at2759"/>
<evidence type="ECO:0000256" key="9">
    <source>
        <dbReference type="ARBA" id="ARBA00023136"/>
    </source>
</evidence>
<dbReference type="EC" id="2.4.1.-" evidence="10"/>
<dbReference type="GO" id="GO:0016758">
    <property type="term" value="F:hexosyltransferase activity"/>
    <property type="evidence" value="ECO:0007669"/>
    <property type="project" value="InterPro"/>
</dbReference>
<evidence type="ECO:0000256" key="6">
    <source>
        <dbReference type="ARBA" id="ARBA00022968"/>
    </source>
</evidence>
<evidence type="ECO:0000256" key="5">
    <source>
        <dbReference type="ARBA" id="ARBA00022692"/>
    </source>
</evidence>
<keyword evidence="5" id="KW-0812">Transmembrane</keyword>
<dbReference type="Pfam" id="PF01762">
    <property type="entry name" value="Galactosyl_T"/>
    <property type="match status" value="1"/>
</dbReference>
<reference evidence="12" key="2">
    <citation type="submission" date="2020-08" db="EMBL/GenBank/DDBJ databases">
        <authorList>
            <person name="Kikuchi T."/>
        </authorList>
    </citation>
    <scope>NUCLEOTIDE SEQUENCE</scope>
    <source>
        <strain evidence="11">Ka4C1</strain>
    </source>
</reference>
<reference evidence="15" key="1">
    <citation type="submission" date="2016-11" db="UniProtKB">
        <authorList>
            <consortium name="WormBaseParasite"/>
        </authorList>
    </citation>
    <scope>IDENTIFICATION</scope>
</reference>
<keyword evidence="7" id="KW-1133">Transmembrane helix</keyword>
<evidence type="ECO:0000313" key="14">
    <source>
        <dbReference type="Proteomes" id="UP000659654"/>
    </source>
</evidence>
<dbReference type="InterPro" id="IPR002659">
    <property type="entry name" value="Glyco_trans_31"/>
</dbReference>
<accession>A0A1I7RQC5</accession>
<evidence type="ECO:0000313" key="15">
    <source>
        <dbReference type="WBParaSite" id="BXY_0291700.1"/>
    </source>
</evidence>
<gene>
    <name evidence="11" type="ORF">BXYJ_LOCUS5589</name>
</gene>
<keyword evidence="8 10" id="KW-0333">Golgi apparatus</keyword>
<keyword evidence="6" id="KW-0735">Signal-anchor</keyword>
<dbReference type="SMR" id="A0A1I7RQC5"/>
<sequence length="347" mass="40258">MKKWDLSYGRFQKALKMSKIDLQMKKRYFPMLAFFLMISLYIAVRPLLSVDFTAIFKNISFTYRFTETGGSVCQGSDVVVLVLSKPGNFGRRQMIRDSWLYDANNPRNFSTKFLLGLTSLELETDRIQEEVRKHKDIVIYNAEDKYDLLPLKVHAAYSFANYFCPKAKYLVKTDDDTVLDLKRLNYFIGKFYNSYLKANNEFMFCSVYRKSRPKRSRMQKYYMPKTTYPHKFYPRFCQGCTYVVTQAAIKRLLAATATVEFISLEDVLYTGLIRQNTGVALLDSLNLGYNSLAKTTPCDSNGTPYPCAQYGIEEQNITASYEVLKSQQCSSQNLIRNRETFPPFVEL</sequence>
<dbReference type="Proteomes" id="UP000095284">
    <property type="component" value="Unplaced"/>
</dbReference>
<evidence type="ECO:0000256" key="2">
    <source>
        <dbReference type="ARBA" id="ARBA00008661"/>
    </source>
</evidence>
<dbReference type="PANTHER" id="PTHR11214">
    <property type="entry name" value="BETA-1,3-N-ACETYLGLUCOSAMINYLTRANSFERASE"/>
    <property type="match status" value="1"/>
</dbReference>
<evidence type="ECO:0000313" key="13">
    <source>
        <dbReference type="Proteomes" id="UP000095284"/>
    </source>
</evidence>
<comment type="similarity">
    <text evidence="2 10">Belongs to the glycosyltransferase 31 family.</text>
</comment>
<dbReference type="Proteomes" id="UP000659654">
    <property type="component" value="Unassembled WGS sequence"/>
</dbReference>
<dbReference type="WBParaSite" id="BXY_0291700.1">
    <property type="protein sequence ID" value="BXY_0291700.1"/>
    <property type="gene ID" value="BXY_0291700"/>
</dbReference>
<dbReference type="GO" id="GO:0006493">
    <property type="term" value="P:protein O-linked glycosylation"/>
    <property type="evidence" value="ECO:0007669"/>
    <property type="project" value="TreeGrafter"/>
</dbReference>
<dbReference type="eggNOG" id="KOG2287">
    <property type="taxonomic scope" value="Eukaryota"/>
</dbReference>
<evidence type="ECO:0000256" key="4">
    <source>
        <dbReference type="ARBA" id="ARBA00022679"/>
    </source>
</evidence>
<protein>
    <recommendedName>
        <fullName evidence="10">Hexosyltransferase</fullName>
        <ecNumber evidence="10">2.4.1.-</ecNumber>
    </recommendedName>
</protein>
<dbReference type="PANTHER" id="PTHR11214:SF378">
    <property type="entry name" value="BETA-1,3-GALACTOSYLTRANSFERASE 4"/>
    <property type="match status" value="1"/>
</dbReference>
<name>A0A1I7RQC5_BURXY</name>
<dbReference type="GO" id="GO:0000139">
    <property type="term" value="C:Golgi membrane"/>
    <property type="evidence" value="ECO:0007669"/>
    <property type="project" value="UniProtKB-SubCell"/>
</dbReference>
<dbReference type="EMBL" id="CAJFCV020000003">
    <property type="protein sequence ID" value="CAG9104360.1"/>
    <property type="molecule type" value="Genomic_DNA"/>
</dbReference>
<evidence type="ECO:0000256" key="3">
    <source>
        <dbReference type="ARBA" id="ARBA00022676"/>
    </source>
</evidence>
<evidence type="ECO:0000256" key="10">
    <source>
        <dbReference type="RuleBase" id="RU363063"/>
    </source>
</evidence>
<dbReference type="Proteomes" id="UP000582659">
    <property type="component" value="Unassembled WGS sequence"/>
</dbReference>
<dbReference type="EMBL" id="CAJFDI010000003">
    <property type="protein sequence ID" value="CAD5219259.1"/>
    <property type="molecule type" value="Genomic_DNA"/>
</dbReference>
<dbReference type="Gene3D" id="3.90.550.50">
    <property type="match status" value="1"/>
</dbReference>
<proteinExistence type="inferred from homology"/>
<evidence type="ECO:0000313" key="12">
    <source>
        <dbReference type="EMBL" id="CAG9104360.1"/>
    </source>
</evidence>
<keyword evidence="9" id="KW-0472">Membrane</keyword>
<evidence type="ECO:0000256" key="8">
    <source>
        <dbReference type="ARBA" id="ARBA00023034"/>
    </source>
</evidence>
<dbReference type="AlphaFoldDB" id="A0A1I7RQC5"/>
<evidence type="ECO:0000256" key="7">
    <source>
        <dbReference type="ARBA" id="ARBA00022989"/>
    </source>
</evidence>
<keyword evidence="14" id="KW-1185">Reference proteome</keyword>